<comment type="caution">
    <text evidence="7">The sequence shown here is derived from an EMBL/GenBank/DDBJ whole genome shotgun (WGS) entry which is preliminary data.</text>
</comment>
<feature type="binding site" evidence="4">
    <location>
        <begin position="8"/>
        <end position="15"/>
    </location>
    <ligand>
        <name>ATP</name>
        <dbReference type="ChEBI" id="CHEBI:30616"/>
    </ligand>
</feature>
<sequence>MEIIIVTGLSGAGKSQAVNCLEDQGYYCIDNMPLEMMKNFIDLSVANGGVVEKAAFVVDIRGAEFKPDVRKALEDVRALGIRTRVIFLEASNEVLIRRFSETRRRHPVTGNFPTVDDIENEREQLKDIRSAADFIIDTSNMKTAKLKSELIEVLSDEDKEETFVINIMSFGFKNGIPITADMVFDMRFIPNPYYVQGLKKATGNNKKVRQYVMKHIESQMFVKNLSKLINDIIPCYAREGKYNLNLAFGCTGGQHRSVAMANEFYDLFTKQGRQVTLDHRDIKKH</sequence>
<dbReference type="Gene3D" id="3.40.50.300">
    <property type="entry name" value="P-loop containing nucleotide triphosphate hydrolases"/>
    <property type="match status" value="1"/>
</dbReference>
<name>A0ABR9QYP0_9FIRM</name>
<keyword evidence="8" id="KW-1185">Reference proteome</keyword>
<feature type="domain" description="RapZ-like N-terminal" evidence="5">
    <location>
        <begin position="1"/>
        <end position="155"/>
    </location>
</feature>
<dbReference type="NCBIfam" id="NF003828">
    <property type="entry name" value="PRK05416.1"/>
    <property type="match status" value="1"/>
</dbReference>
<feature type="domain" description="RapZ C-terminal" evidence="6">
    <location>
        <begin position="164"/>
        <end position="283"/>
    </location>
</feature>
<keyword evidence="1 4" id="KW-0547">Nucleotide-binding</keyword>
<dbReference type="PIRSF" id="PIRSF005052">
    <property type="entry name" value="P-loopkin"/>
    <property type="match status" value="1"/>
</dbReference>
<organism evidence="7 8">
    <name type="scientific">Gallibacter intestinalis</name>
    <dbReference type="NCBI Taxonomy" id="2779356"/>
    <lineage>
        <taxon>Bacteria</taxon>
        <taxon>Bacillati</taxon>
        <taxon>Bacillota</taxon>
        <taxon>Clostridia</taxon>
        <taxon>Eubacteriales</taxon>
        <taxon>Eubacteriaceae</taxon>
        <taxon>Gallibacter</taxon>
    </lineage>
</organism>
<keyword evidence="3 4" id="KW-0342">GTP-binding</keyword>
<dbReference type="InterPro" id="IPR027417">
    <property type="entry name" value="P-loop_NTPase"/>
</dbReference>
<evidence type="ECO:0000313" key="8">
    <source>
        <dbReference type="Proteomes" id="UP001516588"/>
    </source>
</evidence>
<dbReference type="HAMAP" id="MF_00636">
    <property type="entry name" value="RapZ_like"/>
    <property type="match status" value="1"/>
</dbReference>
<dbReference type="Pfam" id="PF22740">
    <property type="entry name" value="PapZ_C"/>
    <property type="match status" value="1"/>
</dbReference>
<feature type="binding site" evidence="4">
    <location>
        <begin position="59"/>
        <end position="62"/>
    </location>
    <ligand>
        <name>GTP</name>
        <dbReference type="ChEBI" id="CHEBI:37565"/>
    </ligand>
</feature>
<dbReference type="SUPFAM" id="SSF52540">
    <property type="entry name" value="P-loop containing nucleoside triphosphate hydrolases"/>
    <property type="match status" value="1"/>
</dbReference>
<keyword evidence="2 4" id="KW-0067">ATP-binding</keyword>
<dbReference type="EMBL" id="JADCKA010000012">
    <property type="protein sequence ID" value="MBE5035971.1"/>
    <property type="molecule type" value="Genomic_DNA"/>
</dbReference>
<evidence type="ECO:0000256" key="1">
    <source>
        <dbReference type="ARBA" id="ARBA00022741"/>
    </source>
</evidence>
<accession>A0ABR9QYP0</accession>
<evidence type="ECO:0000259" key="5">
    <source>
        <dbReference type="Pfam" id="PF03668"/>
    </source>
</evidence>
<protein>
    <submittedName>
        <fullName evidence="7">RNase adapter RapZ</fullName>
    </submittedName>
</protein>
<evidence type="ECO:0000256" key="2">
    <source>
        <dbReference type="ARBA" id="ARBA00022840"/>
    </source>
</evidence>
<evidence type="ECO:0000259" key="6">
    <source>
        <dbReference type="Pfam" id="PF22740"/>
    </source>
</evidence>
<dbReference type="Proteomes" id="UP001516588">
    <property type="component" value="Unassembled WGS sequence"/>
</dbReference>
<dbReference type="RefSeq" id="WP_226385616.1">
    <property type="nucleotide sequence ID" value="NZ_JADCKA010000012.1"/>
</dbReference>
<evidence type="ECO:0000256" key="4">
    <source>
        <dbReference type="HAMAP-Rule" id="MF_00636"/>
    </source>
</evidence>
<dbReference type="PANTHER" id="PTHR30448">
    <property type="entry name" value="RNASE ADAPTER PROTEIN RAPZ"/>
    <property type="match status" value="1"/>
</dbReference>
<evidence type="ECO:0000313" key="7">
    <source>
        <dbReference type="EMBL" id="MBE5035971.1"/>
    </source>
</evidence>
<gene>
    <name evidence="7" type="primary">rapZ</name>
    <name evidence="7" type="ORF">INF20_06760</name>
</gene>
<dbReference type="InterPro" id="IPR053931">
    <property type="entry name" value="RapZ_C"/>
</dbReference>
<dbReference type="InterPro" id="IPR005337">
    <property type="entry name" value="RapZ-like"/>
</dbReference>
<evidence type="ECO:0000256" key="3">
    <source>
        <dbReference type="ARBA" id="ARBA00023134"/>
    </source>
</evidence>
<reference evidence="7 8" key="1">
    <citation type="submission" date="2020-10" db="EMBL/GenBank/DDBJ databases">
        <title>ChiBAC.</title>
        <authorList>
            <person name="Zenner C."/>
            <person name="Hitch T.C.A."/>
            <person name="Clavel T."/>
        </authorList>
    </citation>
    <scope>NUCLEOTIDE SEQUENCE [LARGE SCALE GENOMIC DNA]</scope>
    <source>
        <strain evidence="7 8">DSM 108706</strain>
    </source>
</reference>
<dbReference type="PANTHER" id="PTHR30448:SF0">
    <property type="entry name" value="RNASE ADAPTER PROTEIN RAPZ"/>
    <property type="match status" value="1"/>
</dbReference>
<dbReference type="InterPro" id="IPR053930">
    <property type="entry name" value="RapZ-like_N"/>
</dbReference>
<dbReference type="Pfam" id="PF03668">
    <property type="entry name" value="RapZ-like_N"/>
    <property type="match status" value="1"/>
</dbReference>
<proteinExistence type="inferred from homology"/>